<dbReference type="PANTHER" id="PTHR43130:SF3">
    <property type="entry name" value="HTH-TYPE TRANSCRIPTIONAL REGULATOR RV1931C"/>
    <property type="match status" value="1"/>
</dbReference>
<gene>
    <name evidence="2" type="ORF">ECE50_019295</name>
</gene>
<dbReference type="SUPFAM" id="SSF55136">
    <property type="entry name" value="Probable bacterial effector-binding domain"/>
    <property type="match status" value="1"/>
</dbReference>
<name>A0A433WLZ8_9BACT</name>
<dbReference type="AlphaFoldDB" id="A0A433WLZ8"/>
<dbReference type="InterPro" id="IPR011256">
    <property type="entry name" value="Reg_factor_effector_dom_sf"/>
</dbReference>
<dbReference type="InterPro" id="IPR052158">
    <property type="entry name" value="INH-QAR"/>
</dbReference>
<feature type="domain" description="AraC effector-binding" evidence="1">
    <location>
        <begin position="192"/>
        <end position="343"/>
    </location>
</feature>
<dbReference type="Proteomes" id="UP000281028">
    <property type="component" value="Unassembled WGS sequence"/>
</dbReference>
<evidence type="ECO:0000313" key="2">
    <source>
        <dbReference type="EMBL" id="NSL88996.1"/>
    </source>
</evidence>
<reference evidence="2" key="1">
    <citation type="submission" date="2020-05" db="EMBL/GenBank/DDBJ databases">
        <title>Chitinophaga laudate sp. nov., isolated from a tropical peat swamp.</title>
        <authorList>
            <person name="Goh C.B.S."/>
            <person name="Lee M.S."/>
            <person name="Parimannan S."/>
            <person name="Pasbakhsh P."/>
            <person name="Yule C.M."/>
            <person name="Rajandas H."/>
            <person name="Loke S."/>
            <person name="Croft L."/>
            <person name="Tan J.B.L."/>
        </authorList>
    </citation>
    <scope>NUCLEOTIDE SEQUENCE</scope>
    <source>
        <strain evidence="2">Mgbs1</strain>
    </source>
</reference>
<accession>A0A433WLZ8</accession>
<dbReference type="Gene3D" id="3.40.50.880">
    <property type="match status" value="1"/>
</dbReference>
<dbReference type="SUPFAM" id="SSF52317">
    <property type="entry name" value="Class I glutamine amidotransferase-like"/>
    <property type="match status" value="1"/>
</dbReference>
<comment type="caution">
    <text evidence="2">The sequence shown here is derived from an EMBL/GenBank/DDBJ whole genome shotgun (WGS) entry which is preliminary data.</text>
</comment>
<dbReference type="OrthoDB" id="6003696at2"/>
<protein>
    <recommendedName>
        <fullName evidence="1">AraC effector-binding domain-containing protein</fullName>
    </recommendedName>
</protein>
<evidence type="ECO:0000313" key="3">
    <source>
        <dbReference type="Proteomes" id="UP000281028"/>
    </source>
</evidence>
<dbReference type="Pfam" id="PF01965">
    <property type="entry name" value="DJ-1_PfpI"/>
    <property type="match status" value="1"/>
</dbReference>
<proteinExistence type="predicted"/>
<evidence type="ECO:0000259" key="1">
    <source>
        <dbReference type="SMART" id="SM00871"/>
    </source>
</evidence>
<dbReference type="Gene3D" id="3.20.80.10">
    <property type="entry name" value="Regulatory factor, effector binding domain"/>
    <property type="match status" value="1"/>
</dbReference>
<organism evidence="2 3">
    <name type="scientific">Chitinophaga solisilvae</name>
    <dbReference type="NCBI Taxonomy" id="1233460"/>
    <lineage>
        <taxon>Bacteria</taxon>
        <taxon>Pseudomonadati</taxon>
        <taxon>Bacteroidota</taxon>
        <taxon>Chitinophagia</taxon>
        <taxon>Chitinophagales</taxon>
        <taxon>Chitinophagaceae</taxon>
        <taxon>Chitinophaga</taxon>
    </lineage>
</organism>
<dbReference type="PANTHER" id="PTHR43130">
    <property type="entry name" value="ARAC-FAMILY TRANSCRIPTIONAL REGULATOR"/>
    <property type="match status" value="1"/>
</dbReference>
<dbReference type="SMART" id="SM00871">
    <property type="entry name" value="AraC_E_bind"/>
    <property type="match status" value="1"/>
</dbReference>
<dbReference type="InterPro" id="IPR010499">
    <property type="entry name" value="AraC_E-bd"/>
</dbReference>
<sequence>MKSLRSCYVFVYDGYADWEPALTVYGLHSFTDVKVITFSLDGRAVTSGGNITVQPQQSLAQAMEADIDLLLIPGGGTILEEVNQAILPLIRQQLAENKALAAICDATALIAQQGILDHVTHTSNHPEVLKMMAPAYKGSNHYQQTPAATGNNIITASGTAMVAFAHEIYQYFDLLKNEQLSFWLQFFLMTGTGPEIGAVPSYPFFYRTYRITMQELLSLVRVVAREIYQQAIAADLEISGGVEWHYEGFDGTPDKEFTLKIGVPVTAVKAVPAPYTCEVLPVFDCVSTQHTGDWSRLGETYGQLISGIQALGLEMTGLNREQYLRYDFEHPAQNMTNIQIGIKKS</sequence>
<dbReference type="InterPro" id="IPR029062">
    <property type="entry name" value="Class_I_gatase-like"/>
</dbReference>
<dbReference type="InterPro" id="IPR002818">
    <property type="entry name" value="DJ-1/PfpI"/>
</dbReference>
<keyword evidence="3" id="KW-1185">Reference proteome</keyword>
<dbReference type="EMBL" id="RIAR02000001">
    <property type="protein sequence ID" value="NSL88996.1"/>
    <property type="molecule type" value="Genomic_DNA"/>
</dbReference>